<dbReference type="InterPro" id="IPR015590">
    <property type="entry name" value="Aldehyde_DH_dom"/>
</dbReference>
<dbReference type="InterPro" id="IPR016163">
    <property type="entry name" value="Ald_DH_C"/>
</dbReference>
<dbReference type="Gene3D" id="3.40.309.10">
    <property type="entry name" value="Aldehyde Dehydrogenase, Chain A, domain 2"/>
    <property type="match status" value="1"/>
</dbReference>
<dbReference type="FunFam" id="3.40.309.10:FF:000004">
    <property type="entry name" value="Succinate-semialdehyde dehydrogenase I"/>
    <property type="match status" value="1"/>
</dbReference>
<dbReference type="InterPro" id="IPR050740">
    <property type="entry name" value="Aldehyde_DH_Superfamily"/>
</dbReference>
<evidence type="ECO:0000313" key="6">
    <source>
        <dbReference type="EMBL" id="ROR32456.1"/>
    </source>
</evidence>
<evidence type="ECO:0000256" key="1">
    <source>
        <dbReference type="ARBA" id="ARBA00009986"/>
    </source>
</evidence>
<dbReference type="GO" id="GO:0009450">
    <property type="term" value="P:gamma-aminobutyric acid catabolic process"/>
    <property type="evidence" value="ECO:0007669"/>
    <property type="project" value="InterPro"/>
</dbReference>
<gene>
    <name evidence="6" type="ORF">EDC57_1658</name>
</gene>
<dbReference type="InterPro" id="IPR029510">
    <property type="entry name" value="Ald_DH_CS_GLU"/>
</dbReference>
<dbReference type="InterPro" id="IPR016161">
    <property type="entry name" value="Ald_DH/histidinol_DH"/>
</dbReference>
<evidence type="ECO:0000313" key="7">
    <source>
        <dbReference type="Proteomes" id="UP000276634"/>
    </source>
</evidence>
<dbReference type="InterPro" id="IPR016160">
    <property type="entry name" value="Ald_DH_CS_CYS"/>
</dbReference>
<dbReference type="PANTHER" id="PTHR43353:SF5">
    <property type="entry name" value="SUCCINATE-SEMIALDEHYDE DEHYDROGENASE, MITOCHONDRIAL"/>
    <property type="match status" value="1"/>
</dbReference>
<feature type="domain" description="Aldehyde dehydrogenase" evidence="5">
    <location>
        <begin position="20"/>
        <end position="476"/>
    </location>
</feature>
<keyword evidence="2 4" id="KW-0560">Oxidoreductase</keyword>
<dbReference type="GO" id="GO:0005829">
    <property type="term" value="C:cytosol"/>
    <property type="evidence" value="ECO:0007669"/>
    <property type="project" value="TreeGrafter"/>
</dbReference>
<dbReference type="SUPFAM" id="SSF53720">
    <property type="entry name" value="ALDH-like"/>
    <property type="match status" value="1"/>
</dbReference>
<evidence type="ECO:0000256" key="3">
    <source>
        <dbReference type="PROSITE-ProRule" id="PRU10007"/>
    </source>
</evidence>
<dbReference type="PROSITE" id="PS00070">
    <property type="entry name" value="ALDEHYDE_DEHYDR_CYS"/>
    <property type="match status" value="1"/>
</dbReference>
<organism evidence="6 7">
    <name type="scientific">Inmirania thermothiophila</name>
    <dbReference type="NCBI Taxonomy" id="1750597"/>
    <lineage>
        <taxon>Bacteria</taxon>
        <taxon>Pseudomonadati</taxon>
        <taxon>Pseudomonadota</taxon>
        <taxon>Gammaproteobacteria</taxon>
        <taxon>Chromatiales</taxon>
        <taxon>Ectothiorhodospiraceae</taxon>
        <taxon>Inmirania</taxon>
    </lineage>
</organism>
<reference evidence="6 7" key="1">
    <citation type="submission" date="2018-11" db="EMBL/GenBank/DDBJ databases">
        <title>Genomic Encyclopedia of Type Strains, Phase IV (KMG-IV): sequencing the most valuable type-strain genomes for metagenomic binning, comparative biology and taxonomic classification.</title>
        <authorList>
            <person name="Goeker M."/>
        </authorList>
    </citation>
    <scope>NUCLEOTIDE SEQUENCE [LARGE SCALE GENOMIC DNA]</scope>
    <source>
        <strain evidence="6 7">DSM 100275</strain>
    </source>
</reference>
<dbReference type="EMBL" id="RJVI01000002">
    <property type="protein sequence ID" value="ROR32456.1"/>
    <property type="molecule type" value="Genomic_DNA"/>
</dbReference>
<accession>A0A3N1Y0V1</accession>
<protein>
    <submittedName>
        <fullName evidence="6">Succinate semialdehyde dehydrogenase</fullName>
    </submittedName>
</protein>
<dbReference type="PANTHER" id="PTHR43353">
    <property type="entry name" value="SUCCINATE-SEMIALDEHYDE DEHYDROGENASE, MITOCHONDRIAL"/>
    <property type="match status" value="1"/>
</dbReference>
<proteinExistence type="inferred from homology"/>
<evidence type="ECO:0000256" key="2">
    <source>
        <dbReference type="ARBA" id="ARBA00023002"/>
    </source>
</evidence>
<evidence type="ECO:0000259" key="5">
    <source>
        <dbReference type="Pfam" id="PF00171"/>
    </source>
</evidence>
<comment type="similarity">
    <text evidence="1 4">Belongs to the aldehyde dehydrogenase family.</text>
</comment>
<dbReference type="InterPro" id="IPR016162">
    <property type="entry name" value="Ald_DH_N"/>
</dbReference>
<name>A0A3N1Y0V1_9GAMM</name>
<dbReference type="RefSeq" id="WP_123401395.1">
    <property type="nucleotide sequence ID" value="NZ_RJVI01000002.1"/>
</dbReference>
<comment type="caution">
    <text evidence="6">The sequence shown here is derived from an EMBL/GenBank/DDBJ whole genome shotgun (WGS) entry which is preliminary data.</text>
</comment>
<dbReference type="NCBIfam" id="TIGR01780">
    <property type="entry name" value="SSADH"/>
    <property type="match status" value="1"/>
</dbReference>
<evidence type="ECO:0000256" key="4">
    <source>
        <dbReference type="RuleBase" id="RU003345"/>
    </source>
</evidence>
<dbReference type="FunFam" id="3.40.605.10:FF:000005">
    <property type="entry name" value="Succinate-semialdehyde dehydrogenase I"/>
    <property type="match status" value="1"/>
</dbReference>
<dbReference type="Pfam" id="PF00171">
    <property type="entry name" value="Aldedh"/>
    <property type="match status" value="1"/>
</dbReference>
<dbReference type="OrthoDB" id="9812625at2"/>
<dbReference type="Gene3D" id="3.40.605.10">
    <property type="entry name" value="Aldehyde Dehydrogenase, Chain A, domain 1"/>
    <property type="match status" value="1"/>
</dbReference>
<sequence length="484" mass="51567">MIELSDPGLLRDRCYIDGAWVGAEATMPVSDPATGGVIAQVPRLGAAQTRQAVEAAARAFEDWRKRTAKERAALLKRWHALILAHQEDLARIMTAEQGKPLAEARGEVAYGASFVEWFAEEAKRVYGDVIPEHLPGHRIVVTKEPVGVVAAITPWNFPNAMITRKVAPALAAGCTVVVKPASATPLSALALAELAHRAGIPAGVLNVVTGPAGEIGGELTANPTVRKLSFTGSTEVGKRLMAQCAATVKKISLELGGNAPFIVFDDADLEAAVEGALASKYRNTGQTCVCANRILVQDGVYEAFAERLAERVRAMRVGPGTEEGVQQGPLINADALAKVEAHVADALAKGARVLTGGRRHALGGNFYEPTVLVDVTPEMRVAREETFGPVAPLFRFRTEEEAVRLANDTPYGLAAYFYARDVGRVWRVARGLEYGMVGINAGILSNEVAPFGGVKESGIGREGSKYGIEEFVEIKYLCMGGIDG</sequence>
<dbReference type="Proteomes" id="UP000276634">
    <property type="component" value="Unassembled WGS sequence"/>
</dbReference>
<dbReference type="InterPro" id="IPR010102">
    <property type="entry name" value="Succ_semiAld_DH"/>
</dbReference>
<keyword evidence="7" id="KW-1185">Reference proteome</keyword>
<feature type="active site" evidence="3">
    <location>
        <position position="254"/>
    </location>
</feature>
<dbReference type="CDD" id="cd07103">
    <property type="entry name" value="ALDH_F5_SSADH_GabD"/>
    <property type="match status" value="1"/>
</dbReference>
<dbReference type="GO" id="GO:0004777">
    <property type="term" value="F:succinate-semialdehyde dehydrogenase (NAD+) activity"/>
    <property type="evidence" value="ECO:0007669"/>
    <property type="project" value="TreeGrafter"/>
</dbReference>
<dbReference type="AlphaFoldDB" id="A0A3N1Y0V1"/>
<dbReference type="PROSITE" id="PS00687">
    <property type="entry name" value="ALDEHYDE_DEHYDR_GLU"/>
    <property type="match status" value="1"/>
</dbReference>